<feature type="region of interest" description="Disordered" evidence="1">
    <location>
        <begin position="1"/>
        <end position="30"/>
    </location>
</feature>
<evidence type="ECO:0000256" key="2">
    <source>
        <dbReference type="SAM" id="Phobius"/>
    </source>
</evidence>
<keyword evidence="4" id="KW-1185">Reference proteome</keyword>
<dbReference type="RefSeq" id="XP_033389234.1">
    <property type="nucleotide sequence ID" value="XM_033526487.1"/>
</dbReference>
<proteinExistence type="predicted"/>
<dbReference type="EMBL" id="ML978066">
    <property type="protein sequence ID" value="KAF2020895.1"/>
    <property type="molecule type" value="Genomic_DNA"/>
</dbReference>
<reference evidence="3" key="1">
    <citation type="journal article" date="2020" name="Stud. Mycol.">
        <title>101 Dothideomycetes genomes: a test case for predicting lifestyles and emergence of pathogens.</title>
        <authorList>
            <person name="Haridas S."/>
            <person name="Albert R."/>
            <person name="Binder M."/>
            <person name="Bloem J."/>
            <person name="Labutti K."/>
            <person name="Salamov A."/>
            <person name="Andreopoulos B."/>
            <person name="Baker S."/>
            <person name="Barry K."/>
            <person name="Bills G."/>
            <person name="Bluhm B."/>
            <person name="Cannon C."/>
            <person name="Castanera R."/>
            <person name="Culley D."/>
            <person name="Daum C."/>
            <person name="Ezra D."/>
            <person name="Gonzalez J."/>
            <person name="Henrissat B."/>
            <person name="Kuo A."/>
            <person name="Liang C."/>
            <person name="Lipzen A."/>
            <person name="Lutzoni F."/>
            <person name="Magnuson J."/>
            <person name="Mondo S."/>
            <person name="Nolan M."/>
            <person name="Ohm R."/>
            <person name="Pangilinan J."/>
            <person name="Park H.-J."/>
            <person name="Ramirez L."/>
            <person name="Alfaro M."/>
            <person name="Sun H."/>
            <person name="Tritt A."/>
            <person name="Yoshinaga Y."/>
            <person name="Zwiers L.-H."/>
            <person name="Turgeon B."/>
            <person name="Goodwin S."/>
            <person name="Spatafora J."/>
            <person name="Crous P."/>
            <person name="Grigoriev I."/>
        </authorList>
    </citation>
    <scope>NUCLEOTIDE SEQUENCE</scope>
    <source>
        <strain evidence="3">CBS 175.79</strain>
    </source>
</reference>
<evidence type="ECO:0000313" key="3">
    <source>
        <dbReference type="EMBL" id="KAF2020895.1"/>
    </source>
</evidence>
<sequence>MASSTNARGSTEPLLPPKLQNNPTPESLTPLASGTLKTLSVMRIVLGASTLVAPRWTCALFFYPLPATAGVLARLFGIREVVLGELLYTAEDKTAADGGKREIKRALWANMASDAVDLGSVTFALATGTLGRIPSAAFAGGAIFALVLGGISMKGLKGKDEA</sequence>
<keyword evidence="2" id="KW-0812">Transmembrane</keyword>
<organism evidence="3 4">
    <name type="scientific">Aaosphaeria arxii CBS 175.79</name>
    <dbReference type="NCBI Taxonomy" id="1450172"/>
    <lineage>
        <taxon>Eukaryota</taxon>
        <taxon>Fungi</taxon>
        <taxon>Dikarya</taxon>
        <taxon>Ascomycota</taxon>
        <taxon>Pezizomycotina</taxon>
        <taxon>Dothideomycetes</taxon>
        <taxon>Pleosporomycetidae</taxon>
        <taxon>Pleosporales</taxon>
        <taxon>Pleosporales incertae sedis</taxon>
        <taxon>Aaosphaeria</taxon>
    </lineage>
</organism>
<dbReference type="AlphaFoldDB" id="A0A6A5Y5R1"/>
<dbReference type="GeneID" id="54283884"/>
<dbReference type="OrthoDB" id="4160064at2759"/>
<evidence type="ECO:0000313" key="4">
    <source>
        <dbReference type="Proteomes" id="UP000799778"/>
    </source>
</evidence>
<feature type="transmembrane region" description="Helical" evidence="2">
    <location>
        <begin position="133"/>
        <end position="151"/>
    </location>
</feature>
<feature type="compositionally biased region" description="Polar residues" evidence="1">
    <location>
        <begin position="19"/>
        <end position="30"/>
    </location>
</feature>
<name>A0A6A5Y5R1_9PLEO</name>
<keyword evidence="2" id="KW-0472">Membrane</keyword>
<gene>
    <name evidence="3" type="ORF">BU24DRAFT_416557</name>
</gene>
<dbReference type="Proteomes" id="UP000799778">
    <property type="component" value="Unassembled WGS sequence"/>
</dbReference>
<protein>
    <submittedName>
        <fullName evidence="3">Uncharacterized protein</fullName>
    </submittedName>
</protein>
<keyword evidence="2" id="KW-1133">Transmembrane helix</keyword>
<evidence type="ECO:0000256" key="1">
    <source>
        <dbReference type="SAM" id="MobiDB-lite"/>
    </source>
</evidence>
<accession>A0A6A5Y5R1</accession>